<feature type="compositionally biased region" description="Basic and acidic residues" evidence="1">
    <location>
        <begin position="645"/>
        <end position="664"/>
    </location>
</feature>
<protein>
    <submittedName>
        <fullName evidence="3">Major facilitator superfamily transporter</fullName>
    </submittedName>
</protein>
<evidence type="ECO:0000313" key="3">
    <source>
        <dbReference type="EMBL" id="KAG7338444.1"/>
    </source>
</evidence>
<name>A0A9K3PAZ4_9STRA</name>
<feature type="region of interest" description="Disordered" evidence="1">
    <location>
        <begin position="637"/>
        <end position="664"/>
    </location>
</feature>
<dbReference type="InterPro" id="IPR011701">
    <property type="entry name" value="MFS"/>
</dbReference>
<feature type="transmembrane region" description="Helical" evidence="2">
    <location>
        <begin position="471"/>
        <end position="491"/>
    </location>
</feature>
<evidence type="ECO:0000313" key="4">
    <source>
        <dbReference type="EMBL" id="KAG7350761.1"/>
    </source>
</evidence>
<dbReference type="Pfam" id="PF07690">
    <property type="entry name" value="MFS_1"/>
    <property type="match status" value="1"/>
</dbReference>
<keyword evidence="5" id="KW-1185">Reference proteome</keyword>
<feature type="transmembrane region" description="Helical" evidence="2">
    <location>
        <begin position="86"/>
        <end position="108"/>
    </location>
</feature>
<dbReference type="GO" id="GO:0022857">
    <property type="term" value="F:transmembrane transporter activity"/>
    <property type="evidence" value="ECO:0007669"/>
    <property type="project" value="InterPro"/>
</dbReference>
<feature type="transmembrane region" description="Helical" evidence="2">
    <location>
        <begin position="186"/>
        <end position="206"/>
    </location>
</feature>
<proteinExistence type="predicted"/>
<feature type="transmembrane region" description="Helical" evidence="2">
    <location>
        <begin position="541"/>
        <end position="564"/>
    </location>
</feature>
<reference evidence="3" key="2">
    <citation type="submission" date="2021-04" db="EMBL/GenBank/DDBJ databases">
        <authorList>
            <person name="Podell S."/>
        </authorList>
    </citation>
    <scope>NUCLEOTIDE SEQUENCE</scope>
    <source>
        <strain evidence="3">Hildebrandi</strain>
    </source>
</reference>
<feature type="compositionally biased region" description="Polar residues" evidence="1">
    <location>
        <begin position="295"/>
        <end position="304"/>
    </location>
</feature>
<feature type="compositionally biased region" description="Low complexity" evidence="1">
    <location>
        <begin position="277"/>
        <end position="293"/>
    </location>
</feature>
<dbReference type="PANTHER" id="PTHR23539">
    <property type="entry name" value="MFS TRANSPORTER"/>
    <property type="match status" value="1"/>
</dbReference>
<feature type="transmembrane region" description="Helical" evidence="2">
    <location>
        <begin position="403"/>
        <end position="426"/>
    </location>
</feature>
<feature type="transmembrane region" description="Helical" evidence="2">
    <location>
        <begin position="438"/>
        <end position="459"/>
    </location>
</feature>
<comment type="caution">
    <text evidence="3">The sequence shown here is derived from an EMBL/GenBank/DDBJ whole genome shotgun (WGS) entry which is preliminary data.</text>
</comment>
<evidence type="ECO:0000313" key="5">
    <source>
        <dbReference type="Proteomes" id="UP000693970"/>
    </source>
</evidence>
<feature type="transmembrane region" description="Helical" evidence="2">
    <location>
        <begin position="503"/>
        <end position="529"/>
    </location>
</feature>
<reference evidence="3" key="1">
    <citation type="journal article" date="2021" name="Sci. Rep.">
        <title>Diploid genomic architecture of Nitzschia inconspicua, an elite biomass production diatom.</title>
        <authorList>
            <person name="Oliver A."/>
            <person name="Podell S."/>
            <person name="Pinowska A."/>
            <person name="Traller J.C."/>
            <person name="Smith S.R."/>
            <person name="McClure R."/>
            <person name="Beliaev A."/>
            <person name="Bohutskyi P."/>
            <person name="Hill E.A."/>
            <person name="Rabines A."/>
            <person name="Zheng H."/>
            <person name="Allen L.Z."/>
            <person name="Kuo A."/>
            <person name="Grigoriev I.V."/>
            <person name="Allen A.E."/>
            <person name="Hazlebeck D."/>
            <person name="Allen E.E."/>
        </authorList>
    </citation>
    <scope>NUCLEOTIDE SEQUENCE</scope>
    <source>
        <strain evidence="3">Hildebrandi</strain>
    </source>
</reference>
<feature type="transmembrane region" description="Helical" evidence="2">
    <location>
        <begin position="570"/>
        <end position="593"/>
    </location>
</feature>
<keyword evidence="2" id="KW-0812">Transmembrane</keyword>
<accession>A0A9K3PAZ4</accession>
<dbReference type="EMBL" id="JAGRRH010000056">
    <property type="protein sequence ID" value="KAG7338444.1"/>
    <property type="molecule type" value="Genomic_DNA"/>
</dbReference>
<dbReference type="CDD" id="cd06174">
    <property type="entry name" value="MFS"/>
    <property type="match status" value="1"/>
</dbReference>
<feature type="region of interest" description="Disordered" evidence="1">
    <location>
        <begin position="330"/>
        <end position="389"/>
    </location>
</feature>
<dbReference type="EMBL" id="JAGRRH010000018">
    <property type="protein sequence ID" value="KAG7350761.1"/>
    <property type="molecule type" value="Genomic_DNA"/>
</dbReference>
<keyword evidence="2" id="KW-1133">Transmembrane helix</keyword>
<dbReference type="OrthoDB" id="40033at2759"/>
<organism evidence="3 5">
    <name type="scientific">Nitzschia inconspicua</name>
    <dbReference type="NCBI Taxonomy" id="303405"/>
    <lineage>
        <taxon>Eukaryota</taxon>
        <taxon>Sar</taxon>
        <taxon>Stramenopiles</taxon>
        <taxon>Ochrophyta</taxon>
        <taxon>Bacillariophyta</taxon>
        <taxon>Bacillariophyceae</taxon>
        <taxon>Bacillariophycidae</taxon>
        <taxon>Bacillariales</taxon>
        <taxon>Bacillariaceae</taxon>
        <taxon>Nitzschia</taxon>
    </lineage>
</organism>
<feature type="transmembrane region" description="Helical" evidence="2">
    <location>
        <begin position="212"/>
        <end position="229"/>
    </location>
</feature>
<evidence type="ECO:0000256" key="1">
    <source>
        <dbReference type="SAM" id="MobiDB-lite"/>
    </source>
</evidence>
<gene>
    <name evidence="4" type="ORF">IV203_010121</name>
    <name evidence="3" type="ORF">IV203_010999</name>
</gene>
<evidence type="ECO:0000256" key="2">
    <source>
        <dbReference type="SAM" id="Phobius"/>
    </source>
</evidence>
<sequence length="664" mass="72906">MQQEKNCREDVDHKKGVRNKDEYCMPEGCSSFAGLKEKGASWEAFDARPLLPKAAFFMGDLRDGLPMLNMQAAFLVSAKNFSEKQVGVLFLAFGLAQFVCMTPAGYFLDYSNNKIDWVIWSGAITSILTVTTAVIAHPGGNNLGLMVLIKILQGGISAILPPAFNSVTLGIVGGSGFTFQVSRNRMMNHVGTALIVAIGSLISYLLYPNIGALFIVSPLAMIGVYYNMVRIKPAHVDKDAARALIVESSTMTEYEHLETQNSFVSQIPIDQEDVSDEVSSSLSHSSKDSPLSDIYSPSQCSREATIKSNINNKTEEEALSLHHEMTPSISNNAVKCQDTPLSPKNDQETSEHSRSKKYDSSIPSFNLGWGSQSQRSDSSSKSDDPVTVSPRARTPLAVLRDPTLLSFTFVLFTFHLSNSSVLPLVMQSLTIEDERSGILLSGMCILIGQGFMSWFAKICGDYSPKWGRKGLTLVALSSLTVRCFLLTLLATAAEDVKTEMSAIVVKGLILSTQMLDSVGAGIFGTMHILITNDISCRTGRFSLMMGATTGAMCLGATISGYVGQAIAEDYGYAIAFTSLGIMSLVPLFLFAFCMPETLPDYVKPEQRKRRLMIILKKINDQRRKLAVKATNHFRRRRDQQVSMELEDRKEESLIEKPSPEKELV</sequence>
<dbReference type="PANTHER" id="PTHR23539:SF1">
    <property type="entry name" value="MAJOR FACILITATOR SUPERFAMILY (MFS) PROFILE DOMAIN-CONTAINING PROTEIN"/>
    <property type="match status" value="1"/>
</dbReference>
<dbReference type="AlphaFoldDB" id="A0A9K3PAZ4"/>
<dbReference type="Proteomes" id="UP000693970">
    <property type="component" value="Unassembled WGS sequence"/>
</dbReference>
<feature type="compositionally biased region" description="Polar residues" evidence="1">
    <location>
        <begin position="330"/>
        <end position="344"/>
    </location>
</feature>
<keyword evidence="2" id="KW-0472">Membrane</keyword>
<feature type="region of interest" description="Disordered" evidence="1">
    <location>
        <begin position="274"/>
        <end position="304"/>
    </location>
</feature>
<feature type="transmembrane region" description="Helical" evidence="2">
    <location>
        <begin position="117"/>
        <end position="136"/>
    </location>
</feature>
<feature type="compositionally biased region" description="Basic and acidic residues" evidence="1">
    <location>
        <begin position="345"/>
        <end position="359"/>
    </location>
</feature>